<dbReference type="Proteomes" id="UP000238196">
    <property type="component" value="Unassembled WGS sequence"/>
</dbReference>
<dbReference type="Pfam" id="PF13411">
    <property type="entry name" value="MerR_1"/>
    <property type="match status" value="1"/>
</dbReference>
<dbReference type="GO" id="GO:0003700">
    <property type="term" value="F:DNA-binding transcription factor activity"/>
    <property type="evidence" value="ECO:0007669"/>
    <property type="project" value="InterPro"/>
</dbReference>
<feature type="domain" description="HTH merR-type" evidence="2">
    <location>
        <begin position="1"/>
        <end position="68"/>
    </location>
</feature>
<evidence type="ECO:0000313" key="4">
    <source>
        <dbReference type="Proteomes" id="UP000238196"/>
    </source>
</evidence>
<keyword evidence="1" id="KW-0238">DNA-binding</keyword>
<dbReference type="PANTHER" id="PTHR30204">
    <property type="entry name" value="REDOX-CYCLING DRUG-SENSING TRANSCRIPTIONAL ACTIVATOR SOXR"/>
    <property type="match status" value="1"/>
</dbReference>
<dbReference type="EMBL" id="PRLP01000024">
    <property type="protein sequence ID" value="PPC77861.1"/>
    <property type="molecule type" value="Genomic_DNA"/>
</dbReference>
<dbReference type="Gene3D" id="1.10.1660.10">
    <property type="match status" value="1"/>
</dbReference>
<dbReference type="PANTHER" id="PTHR30204:SF98">
    <property type="entry name" value="HTH-TYPE TRANSCRIPTIONAL REGULATOR ADHR"/>
    <property type="match status" value="1"/>
</dbReference>
<evidence type="ECO:0000313" key="3">
    <source>
        <dbReference type="EMBL" id="PPC77861.1"/>
    </source>
</evidence>
<reference evidence="3 4" key="1">
    <citation type="submission" date="2018-02" db="EMBL/GenBank/DDBJ databases">
        <title>novel marine gammaproteobacteria from coastal saline agro ecosystem.</title>
        <authorList>
            <person name="Krishnan R."/>
            <person name="Ramesh Kumar N."/>
        </authorList>
    </citation>
    <scope>NUCLEOTIDE SEQUENCE [LARGE SCALE GENOMIC DNA]</scope>
    <source>
        <strain evidence="3 4">228</strain>
    </source>
</reference>
<proteinExistence type="predicted"/>
<accession>A0A2S5KSN1</accession>
<dbReference type="PROSITE" id="PS50937">
    <property type="entry name" value="HTH_MERR_2"/>
    <property type="match status" value="1"/>
</dbReference>
<dbReference type="OrthoDB" id="5297952at2"/>
<dbReference type="CDD" id="cd01109">
    <property type="entry name" value="HTH_YyaN"/>
    <property type="match status" value="1"/>
</dbReference>
<name>A0A2S5KSN1_9PROT</name>
<dbReference type="InterPro" id="IPR047057">
    <property type="entry name" value="MerR_fam"/>
</dbReference>
<dbReference type="AlphaFoldDB" id="A0A2S5KSN1"/>
<gene>
    <name evidence="3" type="ORF">C4K68_08100</name>
</gene>
<sequence length="123" mass="14306">MNIQTFAEECGVSAHTLRYYEKIGLLQVRRNSSGHRQFTERDRDWLGFISRLKQTGMPLQQICHYAQLRAAGDSTLAERQALLEQHAEAVAARIAQEQQHLLRLEEKIRYYQQLSVPALARRK</sequence>
<dbReference type="PRINTS" id="PR00040">
    <property type="entry name" value="HTHMERR"/>
</dbReference>
<evidence type="ECO:0000259" key="2">
    <source>
        <dbReference type="PROSITE" id="PS50937"/>
    </source>
</evidence>
<dbReference type="GO" id="GO:0003677">
    <property type="term" value="F:DNA binding"/>
    <property type="evidence" value="ECO:0007669"/>
    <property type="project" value="UniProtKB-KW"/>
</dbReference>
<organism evidence="3 4">
    <name type="scientific">Proteobacteria bacterium 228</name>
    <dbReference type="NCBI Taxonomy" id="2083153"/>
    <lineage>
        <taxon>Bacteria</taxon>
        <taxon>Pseudomonadati</taxon>
        <taxon>Pseudomonadota</taxon>
    </lineage>
</organism>
<evidence type="ECO:0000256" key="1">
    <source>
        <dbReference type="ARBA" id="ARBA00023125"/>
    </source>
</evidence>
<dbReference type="SUPFAM" id="SSF46955">
    <property type="entry name" value="Putative DNA-binding domain"/>
    <property type="match status" value="1"/>
</dbReference>
<dbReference type="InterPro" id="IPR000551">
    <property type="entry name" value="MerR-type_HTH_dom"/>
</dbReference>
<dbReference type="SMART" id="SM00422">
    <property type="entry name" value="HTH_MERR"/>
    <property type="match status" value="1"/>
</dbReference>
<protein>
    <submittedName>
        <fullName evidence="3">MerR family transcriptional regulator</fullName>
    </submittedName>
</protein>
<dbReference type="InterPro" id="IPR009061">
    <property type="entry name" value="DNA-bd_dom_put_sf"/>
</dbReference>
<comment type="caution">
    <text evidence="3">The sequence shown here is derived from an EMBL/GenBank/DDBJ whole genome shotgun (WGS) entry which is preliminary data.</text>
</comment>